<sequence>MASASSSKSVLSSSAFDEYNLQLQSTALKATKLAVALPSDISFHRSINSELANDLDVCSSKALSLANALLNLASTSSSRGKGKVKLGSQDDVVDSFHSLVIDGMDHLLERADMSLDQYLGRIKAPAIAVNEQKPPTQKKPSAPRGRLDPTLQHASHLPKPQLKFKTPPSNINGDVWRPRLKHKYNAQVPLGYVFQYSQTDSPPSLHPYHHEITHLAYPAHQLSTTSSLTPPSSFEDTPFIFVSTLEQFTEMLAKLTDKQRVKEIAVDLEYHNYRSFAGFVCLMQVSTREEDFVVDCLVPEIREEMEALNEVFTDPQVVKVFHGAESDIIWLQQNFNIYVVNLFDTFHASKVLDFPRHGLASLLEMYCDFTADKRYQLADWRIRPLPAEMLDYARSDTHYLLFIYDNLRNALLDRSLSRAQSPASPQLSDSPPPAKDALLREVLRRSEETALRLYESEVYDEEEGTGPSGWDTLARKWNKVGLSRDAWDGSSNSVDRMKRAVYKFVHAWRDKVAREEDESHRYVLPNHYIFQLAEKPPADMAAFLATFQPVPPVIKRRAKELLDGIREVVKESLGAPAAKPEPAAIPESVSASQDVEMRDEAKDAIQDSRSPSSSRLWPTNQGSASMRAAASSLFGSTLTPPAAVGSRYAAPKSSLFGEAQPSVGARNLHDRFMEVVSRIHSTLSIAPTVPATLLTAAKSASPQTAETAAAAEPSVTGQPAEIPFVPPSQRQPKATAEVLDDTIVMVGQARQKKRKRSDKPKAAKDKSKEEEAAEPFDYSTVSNILDEAPDLEEQEPAGKKKRRQKGKEPVYQYGNFPAPPRAHREVKSGNQSLTFK</sequence>
<dbReference type="Gene3D" id="3.30.420.10">
    <property type="entry name" value="Ribonuclease H-like superfamily/Ribonuclease H"/>
    <property type="match status" value="1"/>
</dbReference>
<name>A0A5C3MUJ0_9AGAM</name>
<evidence type="ECO:0000256" key="8">
    <source>
        <dbReference type="ARBA" id="ARBA00043957"/>
    </source>
</evidence>
<keyword evidence="3" id="KW-0540">Nuclease</keyword>
<evidence type="ECO:0000256" key="3">
    <source>
        <dbReference type="ARBA" id="ARBA00022722"/>
    </source>
</evidence>
<evidence type="ECO:0000256" key="9">
    <source>
        <dbReference type="SAM" id="MobiDB-lite"/>
    </source>
</evidence>
<dbReference type="Gene3D" id="1.10.150.80">
    <property type="entry name" value="HRDC domain"/>
    <property type="match status" value="1"/>
</dbReference>
<comment type="similarity">
    <text evidence="8">Belongs to the exosome component 10/RRP6 family.</text>
</comment>
<dbReference type="GO" id="GO:0071037">
    <property type="term" value="P:nuclear polyadenylation-dependent snRNA catabolic process"/>
    <property type="evidence" value="ECO:0007669"/>
    <property type="project" value="TreeGrafter"/>
</dbReference>
<dbReference type="Proteomes" id="UP000305948">
    <property type="component" value="Unassembled WGS sequence"/>
</dbReference>
<dbReference type="GO" id="GO:0071040">
    <property type="term" value="P:nuclear polyadenylation-dependent antisense transcript catabolic process"/>
    <property type="evidence" value="ECO:0007669"/>
    <property type="project" value="TreeGrafter"/>
</dbReference>
<feature type="compositionally biased region" description="Polar residues" evidence="9">
    <location>
        <begin position="607"/>
        <end position="622"/>
    </location>
</feature>
<dbReference type="AlphaFoldDB" id="A0A5C3MUJ0"/>
<evidence type="ECO:0000256" key="2">
    <source>
        <dbReference type="ARBA" id="ARBA00022552"/>
    </source>
</evidence>
<evidence type="ECO:0000256" key="5">
    <source>
        <dbReference type="ARBA" id="ARBA00022835"/>
    </source>
</evidence>
<dbReference type="InterPro" id="IPR045092">
    <property type="entry name" value="Rrp6-like"/>
</dbReference>
<dbReference type="InterPro" id="IPR036397">
    <property type="entry name" value="RNaseH_sf"/>
</dbReference>
<dbReference type="Pfam" id="PF01612">
    <property type="entry name" value="DNA_pol_A_exo1"/>
    <property type="match status" value="1"/>
</dbReference>
<dbReference type="InterPro" id="IPR049559">
    <property type="entry name" value="Rrp6p-like_exo"/>
</dbReference>
<dbReference type="GO" id="GO:0003727">
    <property type="term" value="F:single-stranded RNA binding"/>
    <property type="evidence" value="ECO:0007669"/>
    <property type="project" value="TreeGrafter"/>
</dbReference>
<keyword evidence="4" id="KW-0378">Hydrolase</keyword>
<feature type="domain" description="HRDC" evidence="10">
    <location>
        <begin position="495"/>
        <end position="575"/>
    </location>
</feature>
<dbReference type="Pfam" id="PF08066">
    <property type="entry name" value="PMC2NT"/>
    <property type="match status" value="1"/>
</dbReference>
<comment type="subcellular location">
    <subcellularLocation>
        <location evidence="1">Nucleus</location>
    </subcellularLocation>
</comment>
<dbReference type="GO" id="GO:0000176">
    <property type="term" value="C:nuclear exosome (RNase complex)"/>
    <property type="evidence" value="ECO:0007669"/>
    <property type="project" value="InterPro"/>
</dbReference>
<accession>A0A5C3MUJ0</accession>
<dbReference type="InterPro" id="IPR002562">
    <property type="entry name" value="3'-5'_exonuclease_dom"/>
</dbReference>
<dbReference type="PANTHER" id="PTHR12124">
    <property type="entry name" value="POLYMYOSITIS/SCLERODERMA AUTOANTIGEN-RELATED"/>
    <property type="match status" value="1"/>
</dbReference>
<organism evidence="11 12">
    <name type="scientific">Heliocybe sulcata</name>
    <dbReference type="NCBI Taxonomy" id="5364"/>
    <lineage>
        <taxon>Eukaryota</taxon>
        <taxon>Fungi</taxon>
        <taxon>Dikarya</taxon>
        <taxon>Basidiomycota</taxon>
        <taxon>Agaricomycotina</taxon>
        <taxon>Agaricomycetes</taxon>
        <taxon>Gloeophyllales</taxon>
        <taxon>Gloeophyllaceae</taxon>
        <taxon>Heliocybe</taxon>
    </lineage>
</organism>
<dbReference type="GO" id="GO:0071051">
    <property type="term" value="P:poly(A)-dependent snoRNA 3'-end processing"/>
    <property type="evidence" value="ECO:0007669"/>
    <property type="project" value="TreeGrafter"/>
</dbReference>
<gene>
    <name evidence="11" type="ORF">OE88DRAFT_1663795</name>
</gene>
<dbReference type="OrthoDB" id="2250022at2759"/>
<feature type="compositionally biased region" description="Basic and acidic residues" evidence="9">
    <location>
        <begin position="595"/>
        <end position="606"/>
    </location>
</feature>
<dbReference type="PANTHER" id="PTHR12124:SF47">
    <property type="entry name" value="EXOSOME COMPONENT 10"/>
    <property type="match status" value="1"/>
</dbReference>
<dbReference type="InterPro" id="IPR002121">
    <property type="entry name" value="HRDC_dom"/>
</dbReference>
<keyword evidence="2" id="KW-0698">rRNA processing</keyword>
<dbReference type="GO" id="GO:0071039">
    <property type="term" value="P:nuclear polyadenylation-dependent CUT catabolic process"/>
    <property type="evidence" value="ECO:0007669"/>
    <property type="project" value="TreeGrafter"/>
</dbReference>
<keyword evidence="7" id="KW-0539">Nucleus</keyword>
<dbReference type="GO" id="GO:0005730">
    <property type="term" value="C:nucleolus"/>
    <property type="evidence" value="ECO:0007669"/>
    <property type="project" value="TreeGrafter"/>
</dbReference>
<dbReference type="GO" id="GO:0071038">
    <property type="term" value="P:TRAMP-dependent tRNA surveillance pathway"/>
    <property type="evidence" value="ECO:0007669"/>
    <property type="project" value="TreeGrafter"/>
</dbReference>
<evidence type="ECO:0000256" key="4">
    <source>
        <dbReference type="ARBA" id="ARBA00022801"/>
    </source>
</evidence>
<keyword evidence="6" id="KW-0269">Exonuclease</keyword>
<dbReference type="PROSITE" id="PS50967">
    <property type="entry name" value="HRDC"/>
    <property type="match status" value="1"/>
</dbReference>
<evidence type="ECO:0000256" key="6">
    <source>
        <dbReference type="ARBA" id="ARBA00022839"/>
    </source>
</evidence>
<dbReference type="InterPro" id="IPR012337">
    <property type="entry name" value="RNaseH-like_sf"/>
</dbReference>
<feature type="region of interest" description="Disordered" evidence="9">
    <location>
        <begin position="704"/>
        <end position="836"/>
    </location>
</feature>
<dbReference type="SUPFAM" id="SSF53098">
    <property type="entry name" value="Ribonuclease H-like"/>
    <property type="match status" value="1"/>
</dbReference>
<evidence type="ECO:0000256" key="1">
    <source>
        <dbReference type="ARBA" id="ARBA00004123"/>
    </source>
</evidence>
<dbReference type="FunFam" id="3.30.420.10:FF:000059">
    <property type="entry name" value="Exosome complex exonuclease Rrp6"/>
    <property type="match status" value="1"/>
</dbReference>
<evidence type="ECO:0000259" key="10">
    <source>
        <dbReference type="PROSITE" id="PS50967"/>
    </source>
</evidence>
<keyword evidence="12" id="KW-1185">Reference proteome</keyword>
<dbReference type="STRING" id="5364.A0A5C3MUJ0"/>
<dbReference type="FunFam" id="1.10.150.80:FF:000001">
    <property type="entry name" value="Putative exosome component 10"/>
    <property type="match status" value="1"/>
</dbReference>
<evidence type="ECO:0000313" key="11">
    <source>
        <dbReference type="EMBL" id="TFK48707.1"/>
    </source>
</evidence>
<dbReference type="SUPFAM" id="SSF47819">
    <property type="entry name" value="HRDC-like"/>
    <property type="match status" value="1"/>
</dbReference>
<dbReference type="SMART" id="SM00341">
    <property type="entry name" value="HRDC"/>
    <property type="match status" value="1"/>
</dbReference>
<protein>
    <recommendedName>
        <fullName evidence="10">HRDC domain-containing protein</fullName>
    </recommendedName>
</protein>
<dbReference type="CDD" id="cd06147">
    <property type="entry name" value="Rrp6p_like_exo"/>
    <property type="match status" value="1"/>
</dbReference>
<proteinExistence type="inferred from homology"/>
<reference evidence="11 12" key="1">
    <citation type="journal article" date="2019" name="Nat. Ecol. Evol.">
        <title>Megaphylogeny resolves global patterns of mushroom evolution.</title>
        <authorList>
            <person name="Varga T."/>
            <person name="Krizsan K."/>
            <person name="Foldi C."/>
            <person name="Dima B."/>
            <person name="Sanchez-Garcia M."/>
            <person name="Sanchez-Ramirez S."/>
            <person name="Szollosi G.J."/>
            <person name="Szarkandi J.G."/>
            <person name="Papp V."/>
            <person name="Albert L."/>
            <person name="Andreopoulos W."/>
            <person name="Angelini C."/>
            <person name="Antonin V."/>
            <person name="Barry K.W."/>
            <person name="Bougher N.L."/>
            <person name="Buchanan P."/>
            <person name="Buyck B."/>
            <person name="Bense V."/>
            <person name="Catcheside P."/>
            <person name="Chovatia M."/>
            <person name="Cooper J."/>
            <person name="Damon W."/>
            <person name="Desjardin D."/>
            <person name="Finy P."/>
            <person name="Geml J."/>
            <person name="Haridas S."/>
            <person name="Hughes K."/>
            <person name="Justo A."/>
            <person name="Karasinski D."/>
            <person name="Kautmanova I."/>
            <person name="Kiss B."/>
            <person name="Kocsube S."/>
            <person name="Kotiranta H."/>
            <person name="LaButti K.M."/>
            <person name="Lechner B.E."/>
            <person name="Liimatainen K."/>
            <person name="Lipzen A."/>
            <person name="Lukacs Z."/>
            <person name="Mihaltcheva S."/>
            <person name="Morgado L.N."/>
            <person name="Niskanen T."/>
            <person name="Noordeloos M.E."/>
            <person name="Ohm R.A."/>
            <person name="Ortiz-Santana B."/>
            <person name="Ovrebo C."/>
            <person name="Racz N."/>
            <person name="Riley R."/>
            <person name="Savchenko A."/>
            <person name="Shiryaev A."/>
            <person name="Soop K."/>
            <person name="Spirin V."/>
            <person name="Szebenyi C."/>
            <person name="Tomsovsky M."/>
            <person name="Tulloss R.E."/>
            <person name="Uehling J."/>
            <person name="Grigoriev I.V."/>
            <person name="Vagvolgyi C."/>
            <person name="Papp T."/>
            <person name="Martin F.M."/>
            <person name="Miettinen O."/>
            <person name="Hibbett D.S."/>
            <person name="Nagy L.G."/>
        </authorList>
    </citation>
    <scope>NUCLEOTIDE SEQUENCE [LARGE SCALE GENOMIC DNA]</scope>
    <source>
        <strain evidence="11 12">OMC1185</strain>
    </source>
</reference>
<dbReference type="InterPro" id="IPR012588">
    <property type="entry name" value="Exosome-assoc_fac_Rrp6_N"/>
</dbReference>
<feature type="region of interest" description="Disordered" evidence="9">
    <location>
        <begin position="127"/>
        <end position="170"/>
    </location>
</feature>
<feature type="compositionally biased region" description="Low complexity" evidence="9">
    <location>
        <begin position="704"/>
        <end position="713"/>
    </location>
</feature>
<dbReference type="GO" id="GO:0071036">
    <property type="term" value="P:nuclear polyadenylation-dependent snoRNA catabolic process"/>
    <property type="evidence" value="ECO:0007669"/>
    <property type="project" value="TreeGrafter"/>
</dbReference>
<dbReference type="GO" id="GO:0071044">
    <property type="term" value="P:histone mRNA catabolic process"/>
    <property type="evidence" value="ECO:0007669"/>
    <property type="project" value="TreeGrafter"/>
</dbReference>
<dbReference type="InterPro" id="IPR010997">
    <property type="entry name" value="HRDC-like_sf"/>
</dbReference>
<evidence type="ECO:0000313" key="12">
    <source>
        <dbReference type="Proteomes" id="UP000305948"/>
    </source>
</evidence>
<feature type="compositionally biased region" description="Basic and acidic residues" evidence="9">
    <location>
        <begin position="759"/>
        <end position="770"/>
    </location>
</feature>
<dbReference type="InterPro" id="IPR044876">
    <property type="entry name" value="HRDC_dom_sf"/>
</dbReference>
<dbReference type="EMBL" id="ML213518">
    <property type="protein sequence ID" value="TFK48707.1"/>
    <property type="molecule type" value="Genomic_DNA"/>
</dbReference>
<feature type="region of interest" description="Disordered" evidence="9">
    <location>
        <begin position="573"/>
        <end position="622"/>
    </location>
</feature>
<dbReference type="GO" id="GO:0071035">
    <property type="term" value="P:nuclear polyadenylation-dependent rRNA catabolic process"/>
    <property type="evidence" value="ECO:0007669"/>
    <property type="project" value="TreeGrafter"/>
</dbReference>
<dbReference type="GO" id="GO:0000467">
    <property type="term" value="P:exonucleolytic trimming to generate mature 3'-end of 5.8S rRNA from tricistronic rRNA transcript (SSU-rRNA, 5.8S rRNA, LSU-rRNA)"/>
    <property type="evidence" value="ECO:0007669"/>
    <property type="project" value="InterPro"/>
</dbReference>
<dbReference type="GO" id="GO:0000166">
    <property type="term" value="F:nucleotide binding"/>
    <property type="evidence" value="ECO:0007669"/>
    <property type="project" value="InterPro"/>
</dbReference>
<dbReference type="GO" id="GO:0000175">
    <property type="term" value="F:3'-5'-RNA exonuclease activity"/>
    <property type="evidence" value="ECO:0007669"/>
    <property type="project" value="InterPro"/>
</dbReference>
<evidence type="ECO:0000256" key="7">
    <source>
        <dbReference type="ARBA" id="ARBA00023242"/>
    </source>
</evidence>
<dbReference type="Pfam" id="PF00570">
    <property type="entry name" value="HRDC"/>
    <property type="match status" value="1"/>
</dbReference>
<dbReference type="SMART" id="SM00474">
    <property type="entry name" value="35EXOc"/>
    <property type="match status" value="1"/>
</dbReference>
<feature type="compositionally biased region" description="Low complexity" evidence="9">
    <location>
        <begin position="575"/>
        <end position="587"/>
    </location>
</feature>
<keyword evidence="5" id="KW-0271">Exosome</keyword>